<sequence length="154" mass="17681">MELWRFGVFTSLGFLIIIVSQSLGLLVGILFDVVNGTFFGSAVACFQLIFGGFCITYRDMPHYLSWFYNFSFLKYGAEGMIGSVMGYERSALPCPKSDFCQYTYPEKFIDDLGINANQIELDFVLLIIMFVALRIIIYLILKMKLKRKSFCDLF</sequence>
<accession>A0ABM1MSY6</accession>
<dbReference type="RefSeq" id="XP_017777686.1">
    <property type="nucleotide sequence ID" value="XM_017922197.1"/>
</dbReference>
<evidence type="ECO:0000256" key="3">
    <source>
        <dbReference type="ARBA" id="ARBA00022989"/>
    </source>
</evidence>
<protein>
    <submittedName>
        <fullName evidence="8">ATP-binding cassette sub-family G member 1-like</fullName>
    </submittedName>
</protein>
<proteinExistence type="predicted"/>
<keyword evidence="2 5" id="KW-0812">Transmembrane</keyword>
<evidence type="ECO:0000313" key="8">
    <source>
        <dbReference type="RefSeq" id="XP_017777686.1"/>
    </source>
</evidence>
<feature type="domain" description="ABC-2 type transporter transmembrane" evidence="6">
    <location>
        <begin position="3"/>
        <end position="83"/>
    </location>
</feature>
<evidence type="ECO:0000256" key="1">
    <source>
        <dbReference type="ARBA" id="ARBA00004141"/>
    </source>
</evidence>
<evidence type="ECO:0000256" key="2">
    <source>
        <dbReference type="ARBA" id="ARBA00022692"/>
    </source>
</evidence>
<dbReference type="Proteomes" id="UP000695000">
    <property type="component" value="Unplaced"/>
</dbReference>
<comment type="subcellular location">
    <subcellularLocation>
        <location evidence="1">Membrane</location>
        <topology evidence="1">Multi-pass membrane protein</topology>
    </subcellularLocation>
</comment>
<evidence type="ECO:0000256" key="5">
    <source>
        <dbReference type="SAM" id="Phobius"/>
    </source>
</evidence>
<keyword evidence="3 5" id="KW-1133">Transmembrane helix</keyword>
<evidence type="ECO:0000259" key="6">
    <source>
        <dbReference type="Pfam" id="PF01061"/>
    </source>
</evidence>
<dbReference type="InterPro" id="IPR013525">
    <property type="entry name" value="ABC2_TM"/>
</dbReference>
<feature type="transmembrane region" description="Helical" evidence="5">
    <location>
        <begin position="123"/>
        <end position="141"/>
    </location>
</feature>
<evidence type="ECO:0000256" key="4">
    <source>
        <dbReference type="ARBA" id="ARBA00023136"/>
    </source>
</evidence>
<keyword evidence="4 5" id="KW-0472">Membrane</keyword>
<feature type="transmembrane region" description="Helical" evidence="5">
    <location>
        <begin position="38"/>
        <end position="58"/>
    </location>
</feature>
<evidence type="ECO:0000313" key="7">
    <source>
        <dbReference type="Proteomes" id="UP000695000"/>
    </source>
</evidence>
<dbReference type="GeneID" id="108563506"/>
<gene>
    <name evidence="8" type="primary">LOC108563506</name>
</gene>
<organism evidence="7 8">
    <name type="scientific">Nicrophorus vespilloides</name>
    <name type="common">Boreal carrion beetle</name>
    <dbReference type="NCBI Taxonomy" id="110193"/>
    <lineage>
        <taxon>Eukaryota</taxon>
        <taxon>Metazoa</taxon>
        <taxon>Ecdysozoa</taxon>
        <taxon>Arthropoda</taxon>
        <taxon>Hexapoda</taxon>
        <taxon>Insecta</taxon>
        <taxon>Pterygota</taxon>
        <taxon>Neoptera</taxon>
        <taxon>Endopterygota</taxon>
        <taxon>Coleoptera</taxon>
        <taxon>Polyphaga</taxon>
        <taxon>Staphyliniformia</taxon>
        <taxon>Silphidae</taxon>
        <taxon>Nicrophorinae</taxon>
        <taxon>Nicrophorus</taxon>
    </lineage>
</organism>
<name>A0ABM1MSY6_NICVS</name>
<feature type="transmembrane region" description="Helical" evidence="5">
    <location>
        <begin position="6"/>
        <end position="31"/>
    </location>
</feature>
<dbReference type="Pfam" id="PF01061">
    <property type="entry name" value="ABC2_membrane"/>
    <property type="match status" value="1"/>
</dbReference>
<keyword evidence="7" id="KW-1185">Reference proteome</keyword>
<reference evidence="8" key="1">
    <citation type="submission" date="2025-08" db="UniProtKB">
        <authorList>
            <consortium name="RefSeq"/>
        </authorList>
    </citation>
    <scope>IDENTIFICATION</scope>
    <source>
        <tissue evidence="8">Whole Larva</tissue>
    </source>
</reference>